<proteinExistence type="predicted"/>
<dbReference type="STRING" id="341663.Q0CDQ3"/>
<accession>Q0CDQ3</accession>
<dbReference type="OrthoDB" id="4434341at2759"/>
<evidence type="ECO:0000313" key="1">
    <source>
        <dbReference type="EMBL" id="EAU31354.1"/>
    </source>
</evidence>
<dbReference type="HOGENOM" id="CLU_362068_0_0_1"/>
<dbReference type="OMA" id="SSHEWIY"/>
<dbReference type="EMBL" id="CH476605">
    <property type="protein sequence ID" value="EAU31354.1"/>
    <property type="molecule type" value="Genomic_DNA"/>
</dbReference>
<protein>
    <submittedName>
        <fullName evidence="1">Uncharacterized protein</fullName>
    </submittedName>
</protein>
<dbReference type="VEuPathDB" id="FungiDB:ATEG_08181"/>
<dbReference type="RefSeq" id="XP_001216802.1">
    <property type="nucleotide sequence ID" value="XM_001216802.1"/>
</dbReference>
<organism evidence="1 2">
    <name type="scientific">Aspergillus terreus (strain NIH 2624 / FGSC A1156)</name>
    <dbReference type="NCBI Taxonomy" id="341663"/>
    <lineage>
        <taxon>Eukaryota</taxon>
        <taxon>Fungi</taxon>
        <taxon>Dikarya</taxon>
        <taxon>Ascomycota</taxon>
        <taxon>Pezizomycotina</taxon>
        <taxon>Eurotiomycetes</taxon>
        <taxon>Eurotiomycetidae</taxon>
        <taxon>Eurotiales</taxon>
        <taxon>Aspergillaceae</taxon>
        <taxon>Aspergillus</taxon>
        <taxon>Aspergillus subgen. Circumdati</taxon>
    </lineage>
</organism>
<dbReference type="GeneID" id="4353191"/>
<dbReference type="Proteomes" id="UP000007963">
    <property type="component" value="Unassembled WGS sequence"/>
</dbReference>
<name>Q0CDQ3_ASPTN</name>
<evidence type="ECO:0000313" key="2">
    <source>
        <dbReference type="Proteomes" id="UP000007963"/>
    </source>
</evidence>
<sequence>MPRGKGKEAGEPTETASIASVIVEDRVDQDLEGAFLGTILLDVRILDTRWDKNRRNRDIQPGLVARLKEAFKNGIKRYAIEDHLKATTTEPEFDGLLKANLPNSTGSPDSDLSYLRNRAATHSGLKAMMLHIENLPYKTQLTLRNGQHRVRALIELCNEQRELAASGASDDSGRPIRPPGNEDYLWAVDLYDNNKLTSDTLAALISNREIVRQTNSEGYNALNIITYLDQLDDTARAERLKANNFKRWLNTVFGVNLTYATRMITILKDKSLSNLIRLYCGTRYGENSFNWSLMARIQAGKQTEMWALEFERFFTFCSTIFGSKRQNVIAYSDWKLILSLDQGRPISQLRLLFFPEPEDYRIQSNASTPRRNQPFPISNEYAGNLQFPKLETPIVIQNQEYTYRRPGFLDSLSERSYKAVFTNLHTHPHLECPTWGDWVGLEKTVSSVVSKILHHIMVWVEPTWKLPSKSSHEWIYFSWLQQIKRHLFPDVADSSLSSETKDWEFLRSLWETVSNESLWQDANLQSLLKEPEPTIGSDGEERQRYLSRFQYIHWIEIVKLVTEARPNCLQGFMSDFNDHDRLTAVYEPYTPWGEIFCKTNFSKNRMLQKRPCLNTKAIRDDIVLQGEIFGALVHYRHLKQQMILTSKWGWQKPATENPARPSGLIASPEEYETAVEVLKELAALLVKFGYRPDIDNWNENLASFTMDRSQNSHLPTDIPAKAGFLTARPPAFVDQDDEARAMARTLQQSIVRNRLQRPLPRRDRTLAEESTM</sequence>
<gene>
    <name evidence="1" type="ORF">ATEG_08181</name>
</gene>
<dbReference type="eggNOG" id="ENOG502SW3I">
    <property type="taxonomic scope" value="Eukaryota"/>
</dbReference>
<reference evidence="2" key="1">
    <citation type="submission" date="2005-09" db="EMBL/GenBank/DDBJ databases">
        <title>Annotation of the Aspergillus terreus NIH2624 genome.</title>
        <authorList>
            <person name="Birren B.W."/>
            <person name="Lander E.S."/>
            <person name="Galagan J.E."/>
            <person name="Nusbaum C."/>
            <person name="Devon K."/>
            <person name="Henn M."/>
            <person name="Ma L.-J."/>
            <person name="Jaffe D.B."/>
            <person name="Butler J."/>
            <person name="Alvarez P."/>
            <person name="Gnerre S."/>
            <person name="Grabherr M."/>
            <person name="Kleber M."/>
            <person name="Mauceli E.W."/>
            <person name="Brockman W."/>
            <person name="Rounsley S."/>
            <person name="Young S.K."/>
            <person name="LaButti K."/>
            <person name="Pushparaj V."/>
            <person name="DeCaprio D."/>
            <person name="Crawford M."/>
            <person name="Koehrsen M."/>
            <person name="Engels R."/>
            <person name="Montgomery P."/>
            <person name="Pearson M."/>
            <person name="Howarth C."/>
            <person name="Larson L."/>
            <person name="Luoma S."/>
            <person name="White J."/>
            <person name="Alvarado L."/>
            <person name="Kodira C.D."/>
            <person name="Zeng Q."/>
            <person name="Oleary S."/>
            <person name="Yandava C."/>
            <person name="Denning D.W."/>
            <person name="Nierman W.C."/>
            <person name="Milne T."/>
            <person name="Madden K."/>
        </authorList>
    </citation>
    <scope>NUCLEOTIDE SEQUENCE [LARGE SCALE GENOMIC DNA]</scope>
    <source>
        <strain evidence="2">NIH 2624 / FGSC A1156</strain>
    </source>
</reference>
<dbReference type="AlphaFoldDB" id="Q0CDQ3"/>